<protein>
    <submittedName>
        <fullName evidence="2">Ovule protein</fullName>
    </submittedName>
</protein>
<dbReference type="WBParaSite" id="Hba_00406">
    <property type="protein sequence ID" value="Hba_00406"/>
    <property type="gene ID" value="Hba_00406"/>
</dbReference>
<proteinExistence type="predicted"/>
<dbReference type="AlphaFoldDB" id="A0A1I7W6Y7"/>
<organism evidence="1 2">
    <name type="scientific">Heterorhabditis bacteriophora</name>
    <name type="common">Entomopathogenic nematode worm</name>
    <dbReference type="NCBI Taxonomy" id="37862"/>
    <lineage>
        <taxon>Eukaryota</taxon>
        <taxon>Metazoa</taxon>
        <taxon>Ecdysozoa</taxon>
        <taxon>Nematoda</taxon>
        <taxon>Chromadorea</taxon>
        <taxon>Rhabditida</taxon>
        <taxon>Rhabditina</taxon>
        <taxon>Rhabditomorpha</taxon>
        <taxon>Strongyloidea</taxon>
        <taxon>Heterorhabditidae</taxon>
        <taxon>Heterorhabditis</taxon>
    </lineage>
</organism>
<accession>A0A1I7W6Y7</accession>
<dbReference type="Proteomes" id="UP000095283">
    <property type="component" value="Unplaced"/>
</dbReference>
<evidence type="ECO:0000313" key="2">
    <source>
        <dbReference type="WBParaSite" id="Hba_00406"/>
    </source>
</evidence>
<name>A0A1I7W6Y7_HETBA</name>
<sequence length="86" mass="9895">MIYTTRPSQYSSLLLRNDRRSLAICYQPPLLFCTLHLPPFLGVFQTYRPSASKRTNGPVDCDFIHESPKTPLTRAPYISRECTFAQ</sequence>
<reference evidence="2" key="1">
    <citation type="submission" date="2016-11" db="UniProtKB">
        <authorList>
            <consortium name="WormBaseParasite"/>
        </authorList>
    </citation>
    <scope>IDENTIFICATION</scope>
</reference>
<keyword evidence="1" id="KW-1185">Reference proteome</keyword>
<evidence type="ECO:0000313" key="1">
    <source>
        <dbReference type="Proteomes" id="UP000095283"/>
    </source>
</evidence>